<dbReference type="AlphaFoldDB" id="D8LXB3"/>
<keyword evidence="2" id="KW-1185">Reference proteome</keyword>
<protein>
    <submittedName>
        <fullName evidence="1">Uncharacterized protein</fullName>
    </submittedName>
</protein>
<organism evidence="1">
    <name type="scientific">Blastocystis hominis</name>
    <dbReference type="NCBI Taxonomy" id="12968"/>
    <lineage>
        <taxon>Eukaryota</taxon>
        <taxon>Sar</taxon>
        <taxon>Stramenopiles</taxon>
        <taxon>Bigyra</taxon>
        <taxon>Opalozoa</taxon>
        <taxon>Opalinata</taxon>
        <taxon>Blastocystidae</taxon>
        <taxon>Blastocystis</taxon>
    </lineage>
</organism>
<dbReference type="Proteomes" id="UP000008312">
    <property type="component" value="Unassembled WGS sequence"/>
</dbReference>
<dbReference type="InParanoid" id="D8LXB3"/>
<gene>
    <name evidence="1" type="ORF">GSBLH_T00001153001</name>
</gene>
<name>D8LXB3_BLAHO</name>
<evidence type="ECO:0000313" key="1">
    <source>
        <dbReference type="EMBL" id="CBK20908.2"/>
    </source>
</evidence>
<dbReference type="GeneID" id="24918430"/>
<reference evidence="1" key="1">
    <citation type="submission" date="2010-02" db="EMBL/GenBank/DDBJ databases">
        <title>Sequencing and annotation of the Blastocystis hominis genome.</title>
        <authorList>
            <person name="Wincker P."/>
        </authorList>
    </citation>
    <scope>NUCLEOTIDE SEQUENCE</scope>
    <source>
        <strain evidence="1">Singapore isolate B</strain>
    </source>
</reference>
<sequence length="45" mass="5039">MRGRAFIVRTRIARRTTSVLFVLLTRMMSFCCPVAISWCVGCASA</sequence>
<proteinExistence type="predicted"/>
<dbReference type="EMBL" id="FN668639">
    <property type="protein sequence ID" value="CBK20908.2"/>
    <property type="molecule type" value="Genomic_DNA"/>
</dbReference>
<accession>D8LXB3</accession>
<dbReference type="RefSeq" id="XP_012894956.1">
    <property type="nucleotide sequence ID" value="XM_013039502.1"/>
</dbReference>
<evidence type="ECO:0000313" key="2">
    <source>
        <dbReference type="Proteomes" id="UP000008312"/>
    </source>
</evidence>